<keyword evidence="3" id="KW-1185">Reference proteome</keyword>
<dbReference type="InterPro" id="IPR036761">
    <property type="entry name" value="TTHA0802/YceI-like_sf"/>
</dbReference>
<dbReference type="AlphaFoldDB" id="A0A327QXR3"/>
<name>A0A327QXR3_9BACT</name>
<dbReference type="Gene3D" id="2.40.128.110">
    <property type="entry name" value="Lipid/polyisoprenoid-binding, YceI-like"/>
    <property type="match status" value="1"/>
</dbReference>
<dbReference type="InterPro" id="IPR007372">
    <property type="entry name" value="Lipid/polyisoprenoid-bd_YceI"/>
</dbReference>
<organism evidence="2 3">
    <name type="scientific">Chitinophaga skermanii</name>
    <dbReference type="NCBI Taxonomy" id="331697"/>
    <lineage>
        <taxon>Bacteria</taxon>
        <taxon>Pseudomonadati</taxon>
        <taxon>Bacteroidota</taxon>
        <taxon>Chitinophagia</taxon>
        <taxon>Chitinophagales</taxon>
        <taxon>Chitinophagaceae</taxon>
        <taxon>Chitinophaga</taxon>
    </lineage>
</organism>
<dbReference type="EMBL" id="QLLL01000002">
    <property type="protein sequence ID" value="RAJ08568.1"/>
    <property type="molecule type" value="Genomic_DNA"/>
</dbReference>
<dbReference type="SMART" id="SM00867">
    <property type="entry name" value="YceI"/>
    <property type="match status" value="1"/>
</dbReference>
<protein>
    <submittedName>
        <fullName evidence="2">Polyisoprenoid-binding protein YceI</fullName>
    </submittedName>
</protein>
<dbReference type="SUPFAM" id="SSF101874">
    <property type="entry name" value="YceI-like"/>
    <property type="match status" value="1"/>
</dbReference>
<sequence>MAISTWIIDPTHSAIQFQVKQSVVVVNGAFMNYKGAMTAAEPNFSDASIHFEMEVNSINTNFETRDEHLRTADFFDASTFPTVTFDSTSFTPKSNDQYELVGNLTIRGITIPVRLDVTYGGTVQDRAGKTIAGFELNGVIKRKDFGMTYNALMEKGELALGEDIKIHASVQLIQQA</sequence>
<dbReference type="Proteomes" id="UP000249547">
    <property type="component" value="Unassembled WGS sequence"/>
</dbReference>
<proteinExistence type="predicted"/>
<accession>A0A327QXR3</accession>
<dbReference type="OrthoDB" id="9811006at2"/>
<evidence type="ECO:0000313" key="2">
    <source>
        <dbReference type="EMBL" id="RAJ08568.1"/>
    </source>
</evidence>
<gene>
    <name evidence="2" type="ORF">LX64_01221</name>
</gene>
<dbReference type="RefSeq" id="WP_111596705.1">
    <property type="nucleotide sequence ID" value="NZ_QLLL01000002.1"/>
</dbReference>
<dbReference type="PANTHER" id="PTHR34406">
    <property type="entry name" value="PROTEIN YCEI"/>
    <property type="match status" value="1"/>
</dbReference>
<dbReference type="PANTHER" id="PTHR34406:SF1">
    <property type="entry name" value="PROTEIN YCEI"/>
    <property type="match status" value="1"/>
</dbReference>
<evidence type="ECO:0000259" key="1">
    <source>
        <dbReference type="SMART" id="SM00867"/>
    </source>
</evidence>
<comment type="caution">
    <text evidence="2">The sequence shown here is derived from an EMBL/GenBank/DDBJ whole genome shotgun (WGS) entry which is preliminary data.</text>
</comment>
<dbReference type="Pfam" id="PF04264">
    <property type="entry name" value="YceI"/>
    <property type="match status" value="1"/>
</dbReference>
<reference evidence="2 3" key="1">
    <citation type="submission" date="2018-06" db="EMBL/GenBank/DDBJ databases">
        <title>Genomic Encyclopedia of Archaeal and Bacterial Type Strains, Phase II (KMG-II): from individual species to whole genera.</title>
        <authorList>
            <person name="Goeker M."/>
        </authorList>
    </citation>
    <scope>NUCLEOTIDE SEQUENCE [LARGE SCALE GENOMIC DNA]</scope>
    <source>
        <strain evidence="2 3">DSM 23857</strain>
    </source>
</reference>
<feature type="domain" description="Lipid/polyisoprenoid-binding YceI-like" evidence="1">
    <location>
        <begin position="5"/>
        <end position="173"/>
    </location>
</feature>
<evidence type="ECO:0000313" key="3">
    <source>
        <dbReference type="Proteomes" id="UP000249547"/>
    </source>
</evidence>